<dbReference type="EMBL" id="KZ665787">
    <property type="protein sequence ID" value="PPR97826.1"/>
    <property type="molecule type" value="Genomic_DNA"/>
</dbReference>
<gene>
    <name evidence="1" type="ORF">GOBAR_AA22843</name>
</gene>
<protein>
    <submittedName>
        <fullName evidence="1">Uncharacterized protein</fullName>
    </submittedName>
</protein>
<organism evidence="1 2">
    <name type="scientific">Gossypium barbadense</name>
    <name type="common">Sea Island cotton</name>
    <name type="synonym">Hibiscus barbadensis</name>
    <dbReference type="NCBI Taxonomy" id="3634"/>
    <lineage>
        <taxon>Eukaryota</taxon>
        <taxon>Viridiplantae</taxon>
        <taxon>Streptophyta</taxon>
        <taxon>Embryophyta</taxon>
        <taxon>Tracheophyta</taxon>
        <taxon>Spermatophyta</taxon>
        <taxon>Magnoliopsida</taxon>
        <taxon>eudicotyledons</taxon>
        <taxon>Gunneridae</taxon>
        <taxon>Pentapetalae</taxon>
        <taxon>rosids</taxon>
        <taxon>malvids</taxon>
        <taxon>Malvales</taxon>
        <taxon>Malvaceae</taxon>
        <taxon>Malvoideae</taxon>
        <taxon>Gossypium</taxon>
    </lineage>
</organism>
<dbReference type="AlphaFoldDB" id="A0A2P5X3B1"/>
<sequence>MEARHVFFEDVKDAMVGNSRMARSLNVEVYSDVLKHFELWRPSVFDSVYYLGHIELISETDGAIAEGSKNLIIHVRMSW</sequence>
<evidence type="ECO:0000313" key="1">
    <source>
        <dbReference type="EMBL" id="PPR97826.1"/>
    </source>
</evidence>
<evidence type="ECO:0000313" key="2">
    <source>
        <dbReference type="Proteomes" id="UP000239757"/>
    </source>
</evidence>
<name>A0A2P5X3B1_GOSBA</name>
<proteinExistence type="predicted"/>
<dbReference type="Proteomes" id="UP000239757">
    <property type="component" value="Unassembled WGS sequence"/>
</dbReference>
<accession>A0A2P5X3B1</accession>
<reference evidence="1 2" key="1">
    <citation type="submission" date="2015-01" db="EMBL/GenBank/DDBJ databases">
        <title>Genome of allotetraploid Gossypium barbadense reveals genomic plasticity and fiber elongation in cotton evolution.</title>
        <authorList>
            <person name="Chen X."/>
            <person name="Liu X."/>
            <person name="Zhao B."/>
            <person name="Zheng H."/>
            <person name="Hu Y."/>
            <person name="Lu G."/>
            <person name="Yang C."/>
            <person name="Chen J."/>
            <person name="Shan C."/>
            <person name="Zhang L."/>
            <person name="Zhou Y."/>
            <person name="Wang L."/>
            <person name="Guo W."/>
            <person name="Bai Y."/>
            <person name="Ruan J."/>
            <person name="Shangguan X."/>
            <person name="Mao Y."/>
            <person name="Jiang J."/>
            <person name="Zhu Y."/>
            <person name="Lei J."/>
            <person name="Kang H."/>
            <person name="Chen S."/>
            <person name="He X."/>
            <person name="Wang R."/>
            <person name="Wang Y."/>
            <person name="Chen J."/>
            <person name="Wang L."/>
            <person name="Yu S."/>
            <person name="Wang B."/>
            <person name="Wei J."/>
            <person name="Song S."/>
            <person name="Lu X."/>
            <person name="Gao Z."/>
            <person name="Gu W."/>
            <person name="Deng X."/>
            <person name="Ma D."/>
            <person name="Wang S."/>
            <person name="Liang W."/>
            <person name="Fang L."/>
            <person name="Cai C."/>
            <person name="Zhu X."/>
            <person name="Zhou B."/>
            <person name="Zhang Y."/>
            <person name="Chen Z."/>
            <person name="Xu S."/>
            <person name="Zhu R."/>
            <person name="Wang S."/>
            <person name="Zhang T."/>
            <person name="Zhao G."/>
        </authorList>
    </citation>
    <scope>NUCLEOTIDE SEQUENCE [LARGE SCALE GENOMIC DNA]</scope>
    <source>
        <strain evidence="2">cv. Xinhai21</strain>
        <tissue evidence="1">Leaf</tissue>
    </source>
</reference>